<proteinExistence type="predicted"/>
<feature type="region of interest" description="Disordered" evidence="1">
    <location>
        <begin position="73"/>
        <end position="104"/>
    </location>
</feature>
<evidence type="ECO:0000313" key="3">
    <source>
        <dbReference type="Proteomes" id="UP000272942"/>
    </source>
</evidence>
<organism evidence="4">
    <name type="scientific">Echinostoma caproni</name>
    <dbReference type="NCBI Taxonomy" id="27848"/>
    <lineage>
        <taxon>Eukaryota</taxon>
        <taxon>Metazoa</taxon>
        <taxon>Spiralia</taxon>
        <taxon>Lophotrochozoa</taxon>
        <taxon>Platyhelminthes</taxon>
        <taxon>Trematoda</taxon>
        <taxon>Digenea</taxon>
        <taxon>Plagiorchiida</taxon>
        <taxon>Echinostomata</taxon>
        <taxon>Echinostomatoidea</taxon>
        <taxon>Echinostomatidae</taxon>
        <taxon>Echinostoma</taxon>
    </lineage>
</organism>
<evidence type="ECO:0000313" key="4">
    <source>
        <dbReference type="WBParaSite" id="ECPE_0001309201-mRNA-1"/>
    </source>
</evidence>
<feature type="region of interest" description="Disordered" evidence="1">
    <location>
        <begin position="223"/>
        <end position="272"/>
    </location>
</feature>
<evidence type="ECO:0000256" key="1">
    <source>
        <dbReference type="SAM" id="MobiDB-lite"/>
    </source>
</evidence>
<reference evidence="2 3" key="2">
    <citation type="submission" date="2018-11" db="EMBL/GenBank/DDBJ databases">
        <authorList>
            <consortium name="Pathogen Informatics"/>
        </authorList>
    </citation>
    <scope>NUCLEOTIDE SEQUENCE [LARGE SCALE GENOMIC DNA]</scope>
    <source>
        <strain evidence="2 3">Egypt</strain>
    </source>
</reference>
<feature type="compositionally biased region" description="Basic and acidic residues" evidence="1">
    <location>
        <begin position="245"/>
        <end position="272"/>
    </location>
</feature>
<reference evidence="4" key="1">
    <citation type="submission" date="2016-06" db="UniProtKB">
        <authorList>
            <consortium name="WormBaseParasite"/>
        </authorList>
    </citation>
    <scope>IDENTIFICATION</scope>
</reference>
<gene>
    <name evidence="2" type="ORF">ECPE_LOCUS13054</name>
</gene>
<dbReference type="WBParaSite" id="ECPE_0001309201-mRNA-1">
    <property type="protein sequence ID" value="ECPE_0001309201-mRNA-1"/>
    <property type="gene ID" value="ECPE_0001309201"/>
</dbReference>
<feature type="compositionally biased region" description="Polar residues" evidence="1">
    <location>
        <begin position="74"/>
        <end position="87"/>
    </location>
</feature>
<accession>A0A183B1G9</accession>
<sequence>MAPTFVGAQLSTTVAPPLASRLILGDQTVAPEVRDPSGDQWRLHSARTGPDARRAAYVPDTTAMQAVPIRPLPTTDTLQLPSETSPVRSRHNIQRPRDLGLTKPTSAVQLLTELGTERQPTTATKQTKWSKLRKLGLKATDTAADKDRWGSAIEHIKRRHISTFDRKRLLAMAVLGPKETECLIETLQSLRESIELSNARLELELRETEPFSTLRMRRQTYHGHAEITTHRIPVPSGRASRSRGTRFDYARRSGGHRRPDEFGQNRDEKVSN</sequence>
<dbReference type="AlphaFoldDB" id="A0A183B1G9"/>
<dbReference type="Proteomes" id="UP000272942">
    <property type="component" value="Unassembled WGS sequence"/>
</dbReference>
<evidence type="ECO:0000313" key="2">
    <source>
        <dbReference type="EMBL" id="VDP90326.1"/>
    </source>
</evidence>
<dbReference type="EMBL" id="UZAN01054193">
    <property type="protein sequence ID" value="VDP90326.1"/>
    <property type="molecule type" value="Genomic_DNA"/>
</dbReference>
<protein>
    <submittedName>
        <fullName evidence="2 4">Uncharacterized protein</fullName>
    </submittedName>
</protein>
<name>A0A183B1G9_9TREM</name>
<keyword evidence="3" id="KW-1185">Reference proteome</keyword>